<evidence type="ECO:0000256" key="1">
    <source>
        <dbReference type="SAM" id="Phobius"/>
    </source>
</evidence>
<dbReference type="eggNOG" id="COG1007">
    <property type="taxonomic scope" value="Bacteria"/>
</dbReference>
<keyword evidence="1" id="KW-1133">Transmembrane helix</keyword>
<reference evidence="2 3" key="1">
    <citation type="submission" date="2013-12" db="EMBL/GenBank/DDBJ databases">
        <title>NBRP : Genome information of microbial organism related human and environment.</title>
        <authorList>
            <person name="Hattori M."/>
            <person name="Oshima K."/>
            <person name="Inaba H."/>
            <person name="Suda W."/>
            <person name="Sakamoto M."/>
            <person name="Iino T."/>
            <person name="Kitahara M."/>
            <person name="Oshida Y."/>
            <person name="Iida T."/>
            <person name="Kudo T."/>
            <person name="Itoh T."/>
            <person name="Ahmed I."/>
            <person name="Ohkuma M."/>
        </authorList>
    </citation>
    <scope>NUCLEOTIDE SEQUENCE [LARGE SCALE GENOMIC DNA]</scope>
    <source>
        <strain evidence="2 3">JCM 21738</strain>
    </source>
</reference>
<evidence type="ECO:0000313" key="2">
    <source>
        <dbReference type="EMBL" id="GAE46790.1"/>
    </source>
</evidence>
<proteinExistence type="predicted"/>
<keyword evidence="1" id="KW-0812">Transmembrane</keyword>
<keyword evidence="2" id="KW-0830">Ubiquinone</keyword>
<protein>
    <submittedName>
        <fullName evidence="2">NADH-ubiquinone oxidoreductase chain N</fullName>
    </submittedName>
</protein>
<evidence type="ECO:0000313" key="3">
    <source>
        <dbReference type="Proteomes" id="UP000018949"/>
    </source>
</evidence>
<keyword evidence="3" id="KW-1185">Reference proteome</keyword>
<gene>
    <name evidence="2" type="ORF">JCM21738_3713</name>
</gene>
<accession>W4RQR0</accession>
<comment type="caution">
    <text evidence="2">The sequence shown here is derived from an EMBL/GenBank/DDBJ whole genome shotgun (WGS) entry which is preliminary data.</text>
</comment>
<feature type="transmembrane region" description="Helical" evidence="1">
    <location>
        <begin position="50"/>
        <end position="74"/>
    </location>
</feature>
<dbReference type="EMBL" id="BAUW01000053">
    <property type="protein sequence ID" value="GAE46790.1"/>
    <property type="molecule type" value="Genomic_DNA"/>
</dbReference>
<dbReference type="Proteomes" id="UP000018949">
    <property type="component" value="Unassembled WGS sequence"/>
</dbReference>
<organism evidence="2 3">
    <name type="scientific">Mesobacillus boroniphilus JCM 21738</name>
    <dbReference type="NCBI Taxonomy" id="1294265"/>
    <lineage>
        <taxon>Bacteria</taxon>
        <taxon>Bacillati</taxon>
        <taxon>Bacillota</taxon>
        <taxon>Bacilli</taxon>
        <taxon>Bacillales</taxon>
        <taxon>Bacillaceae</taxon>
        <taxon>Mesobacillus</taxon>
    </lineage>
</organism>
<dbReference type="AlphaFoldDB" id="W4RQR0"/>
<keyword evidence="1" id="KW-0472">Membrane</keyword>
<sequence>MGALMVDQAHYVLVSIMIATTVVSYFYYFGIMTQMFFRPAASDEKIQLPAGTTAVILITVIGTILFGVMPNLAIDFMHSNFNQFIDFMR</sequence>
<feature type="transmembrane region" description="Helical" evidence="1">
    <location>
        <begin position="12"/>
        <end position="30"/>
    </location>
</feature>
<name>W4RQR0_9BACI</name>